<evidence type="ECO:0000313" key="2">
    <source>
        <dbReference type="Proteomes" id="UP000249746"/>
    </source>
</evidence>
<proteinExistence type="predicted"/>
<organism evidence="1 2">
    <name type="scientific">Helicobacter valdiviensis</name>
    <dbReference type="NCBI Taxonomy" id="1458358"/>
    <lineage>
        <taxon>Bacteria</taxon>
        <taxon>Pseudomonadati</taxon>
        <taxon>Campylobacterota</taxon>
        <taxon>Epsilonproteobacteria</taxon>
        <taxon>Campylobacterales</taxon>
        <taxon>Helicobacteraceae</taxon>
        <taxon>Helicobacter</taxon>
    </lineage>
</organism>
<gene>
    <name evidence="1" type="ORF">B6S12_09820</name>
</gene>
<dbReference type="AlphaFoldDB" id="A0A2W6NEB9"/>
<evidence type="ECO:0000313" key="1">
    <source>
        <dbReference type="EMBL" id="PZT47300.1"/>
    </source>
</evidence>
<dbReference type="EMBL" id="NBIU01000046">
    <property type="protein sequence ID" value="PZT47300.1"/>
    <property type="molecule type" value="Genomic_DNA"/>
</dbReference>
<comment type="caution">
    <text evidence="1">The sequence shown here is derived from an EMBL/GenBank/DDBJ whole genome shotgun (WGS) entry which is preliminary data.</text>
</comment>
<protein>
    <submittedName>
        <fullName evidence="1">Uncharacterized protein</fullName>
    </submittedName>
</protein>
<reference evidence="1 2" key="1">
    <citation type="submission" date="2017-03" db="EMBL/GenBank/DDBJ databases">
        <title>Genomic and clinical evidence uncovers the enterohepatic species Helicobacter valdiviensis as a potential human intestinal pathogen.</title>
        <authorList>
            <person name="Fresia P."/>
            <person name="Jara R."/>
            <person name="Sierra R."/>
            <person name="Ferres I."/>
            <person name="Greif G."/>
            <person name="Iraola G."/>
            <person name="Collado L."/>
        </authorList>
    </citation>
    <scope>NUCLEOTIDE SEQUENCE [LARGE SCALE GENOMIC DNA]</scope>
    <source>
        <strain evidence="1 2">WBE14</strain>
    </source>
</reference>
<keyword evidence="2" id="KW-1185">Reference proteome</keyword>
<accession>A0A2W6NEB9</accession>
<sequence>MVVKSLCARENSFFRDTLANALGMIKGGFWIATAITSPRNDKKSSKIRLPQLFMRLYNDDKEKFL</sequence>
<dbReference type="RefSeq" id="WP_111230623.1">
    <property type="nucleotide sequence ID" value="NZ_NBIU01000046.1"/>
</dbReference>
<dbReference type="Proteomes" id="UP000249746">
    <property type="component" value="Unassembled WGS sequence"/>
</dbReference>
<name>A0A2W6NEB9_9HELI</name>